<sequence>MWINIMRLCLQKALLIFLCCACSSSDDKVADTRFWKYSEGFSIGDMLDFEQPSLRLQGDTIFVADSALAKVRKIENRWFAGDRVLHIESLKHKTIGRYVAK</sequence>
<evidence type="ECO:0000313" key="2">
    <source>
        <dbReference type="EMBL" id="MFD2969226.1"/>
    </source>
</evidence>
<evidence type="ECO:0000313" key="3">
    <source>
        <dbReference type="Proteomes" id="UP001597525"/>
    </source>
</evidence>
<dbReference type="RefSeq" id="WP_320186439.1">
    <property type="nucleotide sequence ID" value="NZ_CP138332.1"/>
</dbReference>
<evidence type="ECO:0000256" key="1">
    <source>
        <dbReference type="SAM" id="SignalP"/>
    </source>
</evidence>
<dbReference type="EMBL" id="JBHUPB010000012">
    <property type="protein sequence ID" value="MFD2969226.1"/>
    <property type="molecule type" value="Genomic_DNA"/>
</dbReference>
<protein>
    <submittedName>
        <fullName evidence="2">Uncharacterized protein</fullName>
    </submittedName>
</protein>
<feature type="signal peptide" evidence="1">
    <location>
        <begin position="1"/>
        <end position="25"/>
    </location>
</feature>
<comment type="caution">
    <text evidence="2">The sequence shown here is derived from an EMBL/GenBank/DDBJ whole genome shotgun (WGS) entry which is preliminary data.</text>
</comment>
<organism evidence="2 3">
    <name type="scientific">Sphingobacterium bambusae</name>
    <dbReference type="NCBI Taxonomy" id="662858"/>
    <lineage>
        <taxon>Bacteria</taxon>
        <taxon>Pseudomonadati</taxon>
        <taxon>Bacteroidota</taxon>
        <taxon>Sphingobacteriia</taxon>
        <taxon>Sphingobacteriales</taxon>
        <taxon>Sphingobacteriaceae</taxon>
        <taxon>Sphingobacterium</taxon>
    </lineage>
</organism>
<accession>A0ABW6BLT1</accession>
<proteinExistence type="predicted"/>
<reference evidence="3" key="1">
    <citation type="journal article" date="2019" name="Int. J. Syst. Evol. Microbiol.">
        <title>The Global Catalogue of Microorganisms (GCM) 10K type strain sequencing project: providing services to taxonomists for standard genome sequencing and annotation.</title>
        <authorList>
            <consortium name="The Broad Institute Genomics Platform"/>
            <consortium name="The Broad Institute Genome Sequencing Center for Infectious Disease"/>
            <person name="Wu L."/>
            <person name="Ma J."/>
        </authorList>
    </citation>
    <scope>NUCLEOTIDE SEQUENCE [LARGE SCALE GENOMIC DNA]</scope>
    <source>
        <strain evidence="3">KCTC 22814</strain>
    </source>
</reference>
<gene>
    <name evidence="2" type="ORF">ACFS7Y_17660</name>
</gene>
<dbReference type="Proteomes" id="UP001597525">
    <property type="component" value="Unassembled WGS sequence"/>
</dbReference>
<keyword evidence="3" id="KW-1185">Reference proteome</keyword>
<feature type="chain" id="PRO_5046205204" evidence="1">
    <location>
        <begin position="26"/>
        <end position="101"/>
    </location>
</feature>
<keyword evidence="1" id="KW-0732">Signal</keyword>
<name>A0ABW6BLT1_9SPHI</name>